<evidence type="ECO:0000256" key="3">
    <source>
        <dbReference type="ARBA" id="ARBA00022519"/>
    </source>
</evidence>
<name>A0A4R9JCY7_9LEPT</name>
<comment type="catalytic activity">
    <reaction evidence="10">
        <text>Release of signal peptides from bacterial membrane prolipoproteins. Hydrolyzes -Xaa-Yaa-Zaa-|-(S,diacylglyceryl)Cys-, in which Xaa is hydrophobic (preferably Leu), and Yaa (Ala or Ser) and Zaa (Gly or Ala) have small, neutral side chains.</text>
        <dbReference type="EC" id="3.4.23.36"/>
    </reaction>
</comment>
<evidence type="ECO:0000256" key="6">
    <source>
        <dbReference type="ARBA" id="ARBA00022750"/>
    </source>
</evidence>
<evidence type="ECO:0000256" key="9">
    <source>
        <dbReference type="ARBA" id="ARBA00023136"/>
    </source>
</evidence>
<dbReference type="PRINTS" id="PR00781">
    <property type="entry name" value="LIPOSIGPTASE"/>
</dbReference>
<evidence type="ECO:0000313" key="12">
    <source>
        <dbReference type="EMBL" id="TGL37362.1"/>
    </source>
</evidence>
<dbReference type="HAMAP" id="MF_00161">
    <property type="entry name" value="LspA"/>
    <property type="match status" value="1"/>
</dbReference>
<feature type="transmembrane region" description="Helical" evidence="10">
    <location>
        <begin position="16"/>
        <end position="34"/>
    </location>
</feature>
<comment type="function">
    <text evidence="10">This protein specifically catalyzes the removal of signal peptides from prolipoproteins.</text>
</comment>
<dbReference type="OrthoDB" id="9810259at2"/>
<feature type="transmembrane region" description="Helical" evidence="10">
    <location>
        <begin position="157"/>
        <end position="176"/>
    </location>
</feature>
<evidence type="ECO:0000256" key="8">
    <source>
        <dbReference type="ARBA" id="ARBA00022989"/>
    </source>
</evidence>
<comment type="caution">
    <text evidence="12">The sequence shown here is derived from an EMBL/GenBank/DDBJ whole genome shotgun (WGS) entry which is preliminary data.</text>
</comment>
<keyword evidence="3" id="KW-0997">Cell inner membrane</keyword>
<dbReference type="GO" id="GO:0005886">
    <property type="term" value="C:plasma membrane"/>
    <property type="evidence" value="ECO:0007669"/>
    <property type="project" value="UniProtKB-SubCell"/>
</dbReference>
<feature type="transmembrane region" description="Helical" evidence="10">
    <location>
        <begin position="94"/>
        <end position="111"/>
    </location>
</feature>
<keyword evidence="6 10" id="KW-0064">Aspartyl protease</keyword>
<dbReference type="EC" id="3.4.23.36" evidence="10"/>
<keyword evidence="12" id="KW-0449">Lipoprotein</keyword>
<accession>A0A4R9JCY7</accession>
<evidence type="ECO:0000313" key="13">
    <source>
        <dbReference type="Proteomes" id="UP000298125"/>
    </source>
</evidence>
<dbReference type="Pfam" id="PF01252">
    <property type="entry name" value="Peptidase_A8"/>
    <property type="match status" value="1"/>
</dbReference>
<feature type="active site" evidence="10">
    <location>
        <position position="164"/>
    </location>
</feature>
<comment type="pathway">
    <text evidence="10">Protein modification; lipoprotein biosynthesis (signal peptide cleavage).</text>
</comment>
<keyword evidence="13" id="KW-1185">Reference proteome</keyword>
<dbReference type="PANTHER" id="PTHR33695:SF1">
    <property type="entry name" value="LIPOPROTEIN SIGNAL PEPTIDASE"/>
    <property type="match status" value="1"/>
</dbReference>
<keyword evidence="2 10" id="KW-1003">Cell membrane</keyword>
<keyword evidence="5 10" id="KW-0812">Transmembrane</keyword>
<dbReference type="GO" id="GO:0006508">
    <property type="term" value="P:proteolysis"/>
    <property type="evidence" value="ECO:0007669"/>
    <property type="project" value="UniProtKB-KW"/>
</dbReference>
<dbReference type="UniPathway" id="UPA00665"/>
<dbReference type="GO" id="GO:0004190">
    <property type="term" value="F:aspartic-type endopeptidase activity"/>
    <property type="evidence" value="ECO:0007669"/>
    <property type="project" value="UniProtKB-UniRule"/>
</dbReference>
<dbReference type="EMBL" id="RQGA01000014">
    <property type="protein sequence ID" value="TGL37362.1"/>
    <property type="molecule type" value="Genomic_DNA"/>
</dbReference>
<comment type="similarity">
    <text evidence="1 10 11">Belongs to the peptidase A8 family.</text>
</comment>
<dbReference type="NCBIfam" id="NF011364">
    <property type="entry name" value="PRK14783.1"/>
    <property type="match status" value="1"/>
</dbReference>
<comment type="subcellular location">
    <subcellularLocation>
        <location evidence="10">Cell membrane</location>
        <topology evidence="10">Multi-pass membrane protein</topology>
    </subcellularLocation>
</comment>
<feature type="transmembrane region" description="Helical" evidence="10">
    <location>
        <begin position="46"/>
        <end position="64"/>
    </location>
</feature>
<dbReference type="AlphaFoldDB" id="A0A4R9JCY7"/>
<evidence type="ECO:0000256" key="7">
    <source>
        <dbReference type="ARBA" id="ARBA00022801"/>
    </source>
</evidence>
<dbReference type="PANTHER" id="PTHR33695">
    <property type="entry name" value="LIPOPROTEIN SIGNAL PEPTIDASE"/>
    <property type="match status" value="1"/>
</dbReference>
<dbReference type="InterPro" id="IPR001872">
    <property type="entry name" value="Peptidase_A8"/>
</dbReference>
<proteinExistence type="inferred from homology"/>
<evidence type="ECO:0000256" key="2">
    <source>
        <dbReference type="ARBA" id="ARBA00022475"/>
    </source>
</evidence>
<feature type="transmembrane region" description="Helical" evidence="10">
    <location>
        <begin position="70"/>
        <end position="87"/>
    </location>
</feature>
<keyword evidence="9 10" id="KW-0472">Membrane</keyword>
<dbReference type="RefSeq" id="WP_135580297.1">
    <property type="nucleotide sequence ID" value="NZ_RQGA01000014.1"/>
</dbReference>
<protein>
    <recommendedName>
        <fullName evidence="10">Lipoprotein signal peptidase</fullName>
        <ecNumber evidence="10">3.4.23.36</ecNumber>
    </recommendedName>
    <alternativeName>
        <fullName evidence="10">Prolipoprotein signal peptidase</fullName>
    </alternativeName>
    <alternativeName>
        <fullName evidence="10">Signal peptidase II</fullName>
        <shortName evidence="10">SPase II</shortName>
    </alternativeName>
</protein>
<feature type="active site" evidence="10">
    <location>
        <position position="142"/>
    </location>
</feature>
<dbReference type="Proteomes" id="UP000298125">
    <property type="component" value="Unassembled WGS sequence"/>
</dbReference>
<sequence>MNLPKTPFFSVFKPRYLAFVAFGLFLDLSSKYIIITKMFAQESIPVLGDFFRLSLTFNTGFVFGLFQDNALPSLFATGFAIVFLIFYRWQNADLGNAWGWNFVMAGAFGNFSDKFFVKIPGVGFRFGFTPEKPGIEYIGVVDFLDFEWPDFLLFDRWPAFNVADSCVSIGIVILLLTMDWKELDKK</sequence>
<gene>
    <name evidence="10" type="primary">lspA</name>
    <name evidence="12" type="ORF">EHQ49_14065</name>
</gene>
<evidence type="ECO:0000256" key="1">
    <source>
        <dbReference type="ARBA" id="ARBA00006139"/>
    </source>
</evidence>
<reference evidence="12" key="1">
    <citation type="journal article" date="2019" name="PLoS Negl. Trop. Dis.">
        <title>Revisiting the worldwide diversity of Leptospira species in the environment.</title>
        <authorList>
            <person name="Vincent A.T."/>
            <person name="Schiettekatte O."/>
            <person name="Bourhy P."/>
            <person name="Veyrier F.J."/>
            <person name="Picardeau M."/>
        </authorList>
    </citation>
    <scope>NUCLEOTIDE SEQUENCE [LARGE SCALE GENOMIC DNA]</scope>
    <source>
        <strain evidence="12">201702692</strain>
    </source>
</reference>
<keyword evidence="8 10" id="KW-1133">Transmembrane helix</keyword>
<evidence type="ECO:0000256" key="4">
    <source>
        <dbReference type="ARBA" id="ARBA00022670"/>
    </source>
</evidence>
<keyword evidence="7 10" id="KW-0378">Hydrolase</keyword>
<keyword evidence="4 10" id="KW-0645">Protease</keyword>
<organism evidence="12 13">
    <name type="scientific">Leptospira perdikensis</name>
    <dbReference type="NCBI Taxonomy" id="2484948"/>
    <lineage>
        <taxon>Bacteria</taxon>
        <taxon>Pseudomonadati</taxon>
        <taxon>Spirochaetota</taxon>
        <taxon>Spirochaetia</taxon>
        <taxon>Leptospirales</taxon>
        <taxon>Leptospiraceae</taxon>
        <taxon>Leptospira</taxon>
    </lineage>
</organism>
<evidence type="ECO:0000256" key="5">
    <source>
        <dbReference type="ARBA" id="ARBA00022692"/>
    </source>
</evidence>
<evidence type="ECO:0000256" key="10">
    <source>
        <dbReference type="HAMAP-Rule" id="MF_00161"/>
    </source>
</evidence>
<evidence type="ECO:0000256" key="11">
    <source>
        <dbReference type="RuleBase" id="RU004181"/>
    </source>
</evidence>